<evidence type="ECO:0000256" key="3">
    <source>
        <dbReference type="ARBA" id="ARBA00015316"/>
    </source>
</evidence>
<reference evidence="10" key="1">
    <citation type="journal article" date="2018" name="Nat. Microbiol.">
        <title>Leveraging single-cell genomics to expand the fungal tree of life.</title>
        <authorList>
            <person name="Ahrendt S.R."/>
            <person name="Quandt C.A."/>
            <person name="Ciobanu D."/>
            <person name="Clum A."/>
            <person name="Salamov A."/>
            <person name="Andreopoulos B."/>
            <person name="Cheng J.F."/>
            <person name="Woyke T."/>
            <person name="Pelin A."/>
            <person name="Henrissat B."/>
            <person name="Reynolds N.K."/>
            <person name="Benny G.L."/>
            <person name="Smith M.E."/>
            <person name="James T.Y."/>
            <person name="Grigoriev I.V."/>
        </authorList>
    </citation>
    <scope>NUCLEOTIDE SEQUENCE [LARGE SCALE GENOMIC DNA]</scope>
</reference>
<keyword evidence="6 8" id="KW-0539">Nucleus</keyword>
<evidence type="ECO:0000256" key="4">
    <source>
        <dbReference type="ARBA" id="ARBA00016009"/>
    </source>
</evidence>
<dbReference type="Proteomes" id="UP000269721">
    <property type="component" value="Unassembled WGS sequence"/>
</dbReference>
<feature type="non-terminal residue" evidence="9">
    <location>
        <position position="1"/>
    </location>
</feature>
<dbReference type="EMBL" id="KZ995571">
    <property type="protein sequence ID" value="RKO90411.1"/>
    <property type="molecule type" value="Genomic_DNA"/>
</dbReference>
<dbReference type="GO" id="GO:0005634">
    <property type="term" value="C:nucleus"/>
    <property type="evidence" value="ECO:0007669"/>
    <property type="project" value="UniProtKB-SubCell"/>
</dbReference>
<keyword evidence="9" id="KW-0808">Transferase</keyword>
<dbReference type="GO" id="GO:0000408">
    <property type="term" value="C:EKC/KEOPS complex"/>
    <property type="evidence" value="ECO:0007669"/>
    <property type="project" value="TreeGrafter"/>
</dbReference>
<proteinExistence type="inferred from homology"/>
<dbReference type="PANTHER" id="PTHR15840:SF10">
    <property type="entry name" value="EKC_KEOPS COMPLEX SUBUNIT TPRKB"/>
    <property type="match status" value="1"/>
</dbReference>
<dbReference type="InterPro" id="IPR013926">
    <property type="entry name" value="CGI121/TPRKB"/>
</dbReference>
<dbReference type="SUPFAM" id="SSF143870">
    <property type="entry name" value="PF0523-like"/>
    <property type="match status" value="1"/>
</dbReference>
<comment type="function">
    <text evidence="7">Component of the EKC/KEOPS complex that is required for the formation of a threonylcarbamoyl group on adenosine at position 37 (t(6)A37) in tRNAs that read codons beginning with adenine. The complex is probably involved in the transfer of the threonylcarbamoyl moiety of threonylcarbamoyl-AMP (TC-AMP) to the N6 group of A37. CGI121 acts as an allosteric effector that regulates the t(6)A activity of the complex. The EKC/KEOPS complex also promotes both telomere uncapping and telomere elongation. The complex is required for efficient recruitment of transcriptional coactivators. CGI121 is not required for tRNA modification.</text>
</comment>
<dbReference type="OrthoDB" id="329139at2759"/>
<evidence type="ECO:0000313" key="10">
    <source>
        <dbReference type="Proteomes" id="UP000269721"/>
    </source>
</evidence>
<keyword evidence="10" id="KW-1185">Reference proteome</keyword>
<dbReference type="GO" id="GO:0005829">
    <property type="term" value="C:cytosol"/>
    <property type="evidence" value="ECO:0007669"/>
    <property type="project" value="TreeGrafter"/>
</dbReference>
<gene>
    <name evidence="9" type="ORF">BDK51DRAFT_6984</name>
</gene>
<protein>
    <recommendedName>
        <fullName evidence="4">EKC/KEOPS complex subunit CGI121</fullName>
    </recommendedName>
    <alternativeName>
        <fullName evidence="3">EKC/KEOPS complex subunit cgi121</fullName>
    </alternativeName>
</protein>
<feature type="non-terminal residue" evidence="9">
    <location>
        <position position="142"/>
    </location>
</feature>
<sequence length="142" mass="15591">IHLCLFTNVRNAAELKRKIMSADPSMPASVMINPAPVRNLRFLILDAFQIQLACAKALQMQQQGAMRTRSIYSEILFNLSPSSNINDAIKQFGIADSHQSILVVFVGGNTKENEDRLKAIIEGDPAPLDGLSQLTDVALLNK</sequence>
<evidence type="ECO:0000313" key="9">
    <source>
        <dbReference type="EMBL" id="RKO90411.1"/>
    </source>
</evidence>
<accession>A0A4P9WCM3</accession>
<dbReference type="GO" id="GO:0002949">
    <property type="term" value="P:tRNA threonylcarbamoyladenosine modification"/>
    <property type="evidence" value="ECO:0007669"/>
    <property type="project" value="TreeGrafter"/>
</dbReference>
<dbReference type="GO" id="GO:0016301">
    <property type="term" value="F:kinase activity"/>
    <property type="evidence" value="ECO:0007669"/>
    <property type="project" value="UniProtKB-KW"/>
</dbReference>
<name>A0A4P9WCM3_9FUNG</name>
<dbReference type="InterPro" id="IPR036504">
    <property type="entry name" value="CGI121/TPRKB_sf"/>
</dbReference>
<keyword evidence="5" id="KW-0819">tRNA processing</keyword>
<comment type="subcellular location">
    <subcellularLocation>
        <location evidence="1">Nucleus</location>
    </subcellularLocation>
</comment>
<evidence type="ECO:0000256" key="7">
    <source>
        <dbReference type="ARBA" id="ARBA00025043"/>
    </source>
</evidence>
<dbReference type="Gene3D" id="3.30.2380.10">
    <property type="entry name" value="CGI121/TPRKB"/>
    <property type="match status" value="1"/>
</dbReference>
<organism evidence="9 10">
    <name type="scientific">Blyttiomyces helicus</name>
    <dbReference type="NCBI Taxonomy" id="388810"/>
    <lineage>
        <taxon>Eukaryota</taxon>
        <taxon>Fungi</taxon>
        <taxon>Fungi incertae sedis</taxon>
        <taxon>Chytridiomycota</taxon>
        <taxon>Chytridiomycota incertae sedis</taxon>
        <taxon>Chytridiomycetes</taxon>
        <taxon>Chytridiomycetes incertae sedis</taxon>
        <taxon>Blyttiomyces</taxon>
    </lineage>
</organism>
<evidence type="ECO:0000256" key="8">
    <source>
        <dbReference type="RuleBase" id="RU004398"/>
    </source>
</evidence>
<keyword evidence="9" id="KW-0418">Kinase</keyword>
<dbReference type="PANTHER" id="PTHR15840">
    <property type="entry name" value="CGI-121 FAMILY MEMBER"/>
    <property type="match status" value="1"/>
</dbReference>
<dbReference type="Pfam" id="PF08617">
    <property type="entry name" value="CGI-121"/>
    <property type="match status" value="1"/>
</dbReference>
<evidence type="ECO:0000256" key="5">
    <source>
        <dbReference type="ARBA" id="ARBA00022694"/>
    </source>
</evidence>
<comment type="similarity">
    <text evidence="2 8">Belongs to the CGI121/TPRKB family.</text>
</comment>
<dbReference type="AlphaFoldDB" id="A0A4P9WCM3"/>
<evidence type="ECO:0000256" key="1">
    <source>
        <dbReference type="ARBA" id="ARBA00004123"/>
    </source>
</evidence>
<evidence type="ECO:0000256" key="6">
    <source>
        <dbReference type="ARBA" id="ARBA00023242"/>
    </source>
</evidence>
<evidence type="ECO:0000256" key="2">
    <source>
        <dbReference type="ARBA" id="ARBA00005546"/>
    </source>
</evidence>